<reference evidence="2" key="1">
    <citation type="journal article" date="2020" name="Nature">
        <title>Giant virus diversity and host interactions through global metagenomics.</title>
        <authorList>
            <person name="Schulz F."/>
            <person name="Roux S."/>
            <person name="Paez-Espino D."/>
            <person name="Jungbluth S."/>
            <person name="Walsh D.A."/>
            <person name="Denef V.J."/>
            <person name="McMahon K.D."/>
            <person name="Konstantinidis K.T."/>
            <person name="Eloe-Fadrosh E.A."/>
            <person name="Kyrpides N.C."/>
            <person name="Woyke T."/>
        </authorList>
    </citation>
    <scope>NUCLEOTIDE SEQUENCE</scope>
    <source>
        <strain evidence="2">GVMAG-M-3300020185-18</strain>
    </source>
</reference>
<evidence type="ECO:0000313" key="2">
    <source>
        <dbReference type="EMBL" id="QHS98614.1"/>
    </source>
</evidence>
<protein>
    <submittedName>
        <fullName evidence="2">Uncharacterized protein</fullName>
    </submittedName>
</protein>
<dbReference type="EMBL" id="MN739319">
    <property type="protein sequence ID" value="QHS98614.1"/>
    <property type="molecule type" value="Genomic_DNA"/>
</dbReference>
<name>A0A6C0C4B1_9ZZZZ</name>
<proteinExistence type="predicted"/>
<keyword evidence="1" id="KW-0175">Coiled coil</keyword>
<sequence length="150" mass="18085">MYPLSGGNPYRKKTYPENISIQNTLNTSGTYLNKLDKFNEYQRKKQEKRERKQRMEKTLNELHLDFQIKETSNFKKKSNPLNNYDSSPKLLRRPLNNYLKKSENEKLKETILNLKTEIIELKIENHTLKTKQTKHQHFMDDLEILMRQNV</sequence>
<feature type="coiled-coil region" evidence="1">
    <location>
        <begin position="104"/>
        <end position="131"/>
    </location>
</feature>
<feature type="coiled-coil region" evidence="1">
    <location>
        <begin position="38"/>
        <end position="65"/>
    </location>
</feature>
<accession>A0A6C0C4B1</accession>
<evidence type="ECO:0000256" key="1">
    <source>
        <dbReference type="SAM" id="Coils"/>
    </source>
</evidence>
<organism evidence="2">
    <name type="scientific">viral metagenome</name>
    <dbReference type="NCBI Taxonomy" id="1070528"/>
    <lineage>
        <taxon>unclassified sequences</taxon>
        <taxon>metagenomes</taxon>
        <taxon>organismal metagenomes</taxon>
    </lineage>
</organism>
<dbReference type="AlphaFoldDB" id="A0A6C0C4B1"/>